<dbReference type="EMBL" id="NHTK01001348">
    <property type="protein sequence ID" value="PPQ99750.1"/>
    <property type="molecule type" value="Genomic_DNA"/>
</dbReference>
<feature type="compositionally biased region" description="Low complexity" evidence="4">
    <location>
        <begin position="191"/>
        <end position="204"/>
    </location>
</feature>
<feature type="domain" description="HMG box" evidence="5">
    <location>
        <begin position="58"/>
        <end position="134"/>
    </location>
</feature>
<dbReference type="SUPFAM" id="SSF47095">
    <property type="entry name" value="HMG-box"/>
    <property type="match status" value="1"/>
</dbReference>
<feature type="region of interest" description="Disordered" evidence="4">
    <location>
        <begin position="139"/>
        <end position="212"/>
    </location>
</feature>
<feature type="DNA-binding region" description="HMG box" evidence="3">
    <location>
        <begin position="58"/>
        <end position="134"/>
    </location>
</feature>
<name>A0A409Y9K9_9AGAR</name>
<keyword evidence="2" id="KW-0804">Transcription</keyword>
<dbReference type="InParanoid" id="A0A409Y9K9"/>
<dbReference type="GO" id="GO:0000978">
    <property type="term" value="F:RNA polymerase II cis-regulatory region sequence-specific DNA binding"/>
    <property type="evidence" value="ECO:0007669"/>
    <property type="project" value="TreeGrafter"/>
</dbReference>
<keyword evidence="3" id="KW-0539">Nucleus</keyword>
<protein>
    <recommendedName>
        <fullName evidence="5">HMG box domain-containing protein</fullName>
    </recommendedName>
</protein>
<keyword evidence="7" id="KW-1185">Reference proteome</keyword>
<reference evidence="6 7" key="1">
    <citation type="journal article" date="2018" name="Evol. Lett.">
        <title>Horizontal gene cluster transfer increased hallucinogenic mushroom diversity.</title>
        <authorList>
            <person name="Reynolds H.T."/>
            <person name="Vijayakumar V."/>
            <person name="Gluck-Thaler E."/>
            <person name="Korotkin H.B."/>
            <person name="Matheny P.B."/>
            <person name="Slot J.C."/>
        </authorList>
    </citation>
    <scope>NUCLEOTIDE SEQUENCE [LARGE SCALE GENOMIC DNA]</scope>
    <source>
        <strain evidence="6 7">2629</strain>
    </source>
</reference>
<dbReference type="OrthoDB" id="6247875at2759"/>
<evidence type="ECO:0000256" key="1">
    <source>
        <dbReference type="ARBA" id="ARBA00023125"/>
    </source>
</evidence>
<dbReference type="Pfam" id="PF00505">
    <property type="entry name" value="HMG_box"/>
    <property type="match status" value="1"/>
</dbReference>
<evidence type="ECO:0000256" key="2">
    <source>
        <dbReference type="ARBA" id="ARBA00023163"/>
    </source>
</evidence>
<sequence>MPKQTSSKKGKAKAQDDPDRSPSPVPDALVISDYLPAGFSIPLPPMPTDNFLDEQGQVKRPPNSWICYRSESTRVMREMHTVDEGGNEKFMDQGLVSRLCSQMWNSMTKEEKAPWMRHAALLAAEHKRLYPNYVFAPKTKEQKEKEKRDGKPVGKGTKRVPSKSKARAQADPYPQPAPVARLVPPTPIAGPSNPSYPSSSQQPLPYIPPPSTDLSSNPYAALTTLPYKVMPTFKPFPLPLPVPPESASPSMLDYTPSPATVAVPTPEPSVDPLPVKPEDEQPQPAFPQLFEWEMDEFFMSLAQLDVPGYASNVMSSDANPAQLSAGILPVLAFEAEPGMSVAVGNLPGQDAVQMSTNITATAPPPPESQDAATPLPELGQDWMVQHPLQDDFVSLASNEVWPGGEWLWGMGDTSATSFGGQSLQPQEMQSDGNVAPVDPWFQPQDQVNNDPLAWNPEPDTLAQDTSAVEAGYGDQGQLQDTFDVENYYTENTTSLSTYVPPTGAPFSANRRVGGTWQLHTRS</sequence>
<organism evidence="6 7">
    <name type="scientific">Panaeolus cyanescens</name>
    <dbReference type="NCBI Taxonomy" id="181874"/>
    <lineage>
        <taxon>Eukaryota</taxon>
        <taxon>Fungi</taxon>
        <taxon>Dikarya</taxon>
        <taxon>Basidiomycota</taxon>
        <taxon>Agaricomycotina</taxon>
        <taxon>Agaricomycetes</taxon>
        <taxon>Agaricomycetidae</taxon>
        <taxon>Agaricales</taxon>
        <taxon>Agaricineae</taxon>
        <taxon>Galeropsidaceae</taxon>
        <taxon>Panaeolus</taxon>
    </lineage>
</organism>
<dbReference type="InterPro" id="IPR009071">
    <property type="entry name" value="HMG_box_dom"/>
</dbReference>
<dbReference type="PANTHER" id="PTHR10270">
    <property type="entry name" value="SOX TRANSCRIPTION FACTOR"/>
    <property type="match status" value="1"/>
</dbReference>
<feature type="compositionally biased region" description="Basic residues" evidence="4">
    <location>
        <begin position="1"/>
        <end position="12"/>
    </location>
</feature>
<dbReference type="GO" id="GO:0030154">
    <property type="term" value="P:cell differentiation"/>
    <property type="evidence" value="ECO:0007669"/>
    <property type="project" value="TreeGrafter"/>
</dbReference>
<evidence type="ECO:0000313" key="6">
    <source>
        <dbReference type="EMBL" id="PPQ99750.1"/>
    </source>
</evidence>
<evidence type="ECO:0000256" key="3">
    <source>
        <dbReference type="PROSITE-ProRule" id="PRU00267"/>
    </source>
</evidence>
<dbReference type="InterPro" id="IPR050140">
    <property type="entry name" value="SRY-related_HMG-box_TF-like"/>
</dbReference>
<comment type="caution">
    <text evidence="6">The sequence shown here is derived from an EMBL/GenBank/DDBJ whole genome shotgun (WGS) entry which is preliminary data.</text>
</comment>
<dbReference type="PROSITE" id="PS50118">
    <property type="entry name" value="HMG_BOX_2"/>
    <property type="match status" value="1"/>
</dbReference>
<dbReference type="GO" id="GO:0001228">
    <property type="term" value="F:DNA-binding transcription activator activity, RNA polymerase II-specific"/>
    <property type="evidence" value="ECO:0007669"/>
    <property type="project" value="TreeGrafter"/>
</dbReference>
<dbReference type="GO" id="GO:0005634">
    <property type="term" value="C:nucleus"/>
    <property type="evidence" value="ECO:0007669"/>
    <property type="project" value="UniProtKB-UniRule"/>
</dbReference>
<gene>
    <name evidence="6" type="ORF">CVT24_009733</name>
</gene>
<evidence type="ECO:0000313" key="7">
    <source>
        <dbReference type="Proteomes" id="UP000284842"/>
    </source>
</evidence>
<dbReference type="AlphaFoldDB" id="A0A409Y9K9"/>
<evidence type="ECO:0000259" key="5">
    <source>
        <dbReference type="PROSITE" id="PS50118"/>
    </source>
</evidence>
<feature type="region of interest" description="Disordered" evidence="4">
    <location>
        <begin position="1"/>
        <end position="29"/>
    </location>
</feature>
<dbReference type="Gene3D" id="1.10.30.10">
    <property type="entry name" value="High mobility group box domain"/>
    <property type="match status" value="1"/>
</dbReference>
<feature type="compositionally biased region" description="Basic and acidic residues" evidence="4">
    <location>
        <begin position="139"/>
        <end position="152"/>
    </location>
</feature>
<keyword evidence="1 3" id="KW-0238">DNA-binding</keyword>
<accession>A0A409Y9K9</accession>
<dbReference type="Proteomes" id="UP000284842">
    <property type="component" value="Unassembled WGS sequence"/>
</dbReference>
<dbReference type="PANTHER" id="PTHR10270:SF161">
    <property type="entry name" value="SEX-DETERMINING REGION Y PROTEIN"/>
    <property type="match status" value="1"/>
</dbReference>
<dbReference type="InterPro" id="IPR036910">
    <property type="entry name" value="HMG_box_dom_sf"/>
</dbReference>
<proteinExistence type="predicted"/>
<dbReference type="SMART" id="SM00398">
    <property type="entry name" value="HMG"/>
    <property type="match status" value="1"/>
</dbReference>
<dbReference type="CDD" id="cd01389">
    <property type="entry name" value="HMG-box_ROX1-like"/>
    <property type="match status" value="1"/>
</dbReference>
<dbReference type="STRING" id="181874.A0A409Y9K9"/>
<evidence type="ECO:0000256" key="4">
    <source>
        <dbReference type="SAM" id="MobiDB-lite"/>
    </source>
</evidence>
<feature type="compositionally biased region" description="Basic residues" evidence="4">
    <location>
        <begin position="156"/>
        <end position="166"/>
    </location>
</feature>